<dbReference type="RefSeq" id="WP_075978286.1">
    <property type="nucleotide sequence ID" value="NZ_MKQR01000028.1"/>
</dbReference>
<dbReference type="InterPro" id="IPR029046">
    <property type="entry name" value="LolA/LolB/LppX"/>
</dbReference>
<feature type="signal peptide" evidence="1">
    <location>
        <begin position="1"/>
        <end position="31"/>
    </location>
</feature>
<evidence type="ECO:0000256" key="1">
    <source>
        <dbReference type="SAM" id="SignalP"/>
    </source>
</evidence>
<accession>A0A1Q9LDJ6</accession>
<protein>
    <recommendedName>
        <fullName evidence="4">MucB/RseB N-terminal domain-containing protein</fullName>
    </recommendedName>
</protein>
<keyword evidence="1" id="KW-0732">Signal</keyword>
<gene>
    <name evidence="2" type="ORF">BJP25_03635</name>
</gene>
<comment type="caution">
    <text evidence="2">The sequence shown here is derived from an EMBL/GenBank/DDBJ whole genome shotgun (WGS) entry which is preliminary data.</text>
</comment>
<evidence type="ECO:0000313" key="3">
    <source>
        <dbReference type="Proteomes" id="UP000186040"/>
    </source>
</evidence>
<evidence type="ECO:0008006" key="4">
    <source>
        <dbReference type="Google" id="ProtNLM"/>
    </source>
</evidence>
<dbReference type="Proteomes" id="UP000186040">
    <property type="component" value="Unassembled WGS sequence"/>
</dbReference>
<reference evidence="2 3" key="1">
    <citation type="submission" date="2016-10" db="EMBL/GenBank/DDBJ databases">
        <title>The Draft Genome Sequence of Actinokineospora bangkokensis 44EHWT reveals the biosynthetic pathway of antifungal compounds Thailandins with unusual extender unit butylmalonyl-CoA.</title>
        <authorList>
            <person name="Greule A."/>
            <person name="Intra B."/>
            <person name="Flemming S."/>
            <person name="Rommel M.G."/>
            <person name="Panbangred W."/>
            <person name="Bechthold A."/>
        </authorList>
    </citation>
    <scope>NUCLEOTIDE SEQUENCE [LARGE SCALE GENOMIC DNA]</scope>
    <source>
        <strain evidence="2 3">44EHW</strain>
    </source>
</reference>
<dbReference type="OrthoDB" id="4822274at2"/>
<dbReference type="InterPro" id="IPR052944">
    <property type="entry name" value="Sporulation_related"/>
</dbReference>
<keyword evidence="3" id="KW-1185">Reference proteome</keyword>
<evidence type="ECO:0000313" key="2">
    <source>
        <dbReference type="EMBL" id="OLR90079.1"/>
    </source>
</evidence>
<dbReference type="STRING" id="1193682.BJP25_03635"/>
<dbReference type="Gene3D" id="2.50.20.10">
    <property type="entry name" value="Lipoprotein localisation LolA/LolB/LppX"/>
    <property type="match status" value="1"/>
</dbReference>
<feature type="chain" id="PRO_5012277182" description="MucB/RseB N-terminal domain-containing protein" evidence="1">
    <location>
        <begin position="32"/>
        <end position="369"/>
    </location>
</feature>
<dbReference type="SUPFAM" id="SSF89392">
    <property type="entry name" value="Prokaryotic lipoproteins and lipoprotein localization factors"/>
    <property type="match status" value="1"/>
</dbReference>
<sequence>MNTKRTALSVAAVGTTAGVVGLVLLAAPAGADEAPPALPDITAEALVQSVLTSHVPALSGSLTFSQDLGLPLPGLPTGGETARVFTDGQDRARVQLDDGSGAKTVVHDGATTWVWDAGERSVVKFTGTERDLGTDAELADPAGVAKELVTTMQADSTIAVDGTAVVADRPAYQLVLTPKPTERTLLREVRVAVDSETRLPLRLEVLANGTAEPVLSVGFSEFEPGAQDESLFSFTPPAGAQVTDGNAKAAEHRPSQAQQRDFLAALKPKTVGQGWDTVLIGTVPQDLLNAKVEGKAEGKTEGKAEGRGQRGGATSALELVKQFGKPVSGAFGTGWVITTKVGTALVAEDGRVALGAVPQQVLVDALGAK</sequence>
<name>A0A1Q9LDJ6_9PSEU</name>
<dbReference type="PANTHER" id="PTHR37507">
    <property type="entry name" value="SPORULATION PROTEIN YDCC"/>
    <property type="match status" value="1"/>
</dbReference>
<dbReference type="AlphaFoldDB" id="A0A1Q9LDJ6"/>
<organism evidence="2 3">
    <name type="scientific">Actinokineospora bangkokensis</name>
    <dbReference type="NCBI Taxonomy" id="1193682"/>
    <lineage>
        <taxon>Bacteria</taxon>
        <taxon>Bacillati</taxon>
        <taxon>Actinomycetota</taxon>
        <taxon>Actinomycetes</taxon>
        <taxon>Pseudonocardiales</taxon>
        <taxon>Pseudonocardiaceae</taxon>
        <taxon>Actinokineospora</taxon>
    </lineage>
</organism>
<proteinExistence type="predicted"/>
<dbReference type="EMBL" id="MKQR01000028">
    <property type="protein sequence ID" value="OLR90079.1"/>
    <property type="molecule type" value="Genomic_DNA"/>
</dbReference>
<dbReference type="PANTHER" id="PTHR37507:SF2">
    <property type="entry name" value="SPORULATION PROTEIN YDCC"/>
    <property type="match status" value="1"/>
</dbReference>